<proteinExistence type="predicted"/>
<name>A0AAV8XKA6_9CUCU</name>
<evidence type="ECO:0000313" key="2">
    <source>
        <dbReference type="Proteomes" id="UP001162162"/>
    </source>
</evidence>
<gene>
    <name evidence="1" type="ORF">NQ318_015560</name>
</gene>
<accession>A0AAV8XKA6</accession>
<dbReference type="AlphaFoldDB" id="A0AAV8XKA6"/>
<organism evidence="1 2">
    <name type="scientific">Aromia moschata</name>
    <dbReference type="NCBI Taxonomy" id="1265417"/>
    <lineage>
        <taxon>Eukaryota</taxon>
        <taxon>Metazoa</taxon>
        <taxon>Ecdysozoa</taxon>
        <taxon>Arthropoda</taxon>
        <taxon>Hexapoda</taxon>
        <taxon>Insecta</taxon>
        <taxon>Pterygota</taxon>
        <taxon>Neoptera</taxon>
        <taxon>Endopterygota</taxon>
        <taxon>Coleoptera</taxon>
        <taxon>Polyphaga</taxon>
        <taxon>Cucujiformia</taxon>
        <taxon>Chrysomeloidea</taxon>
        <taxon>Cerambycidae</taxon>
        <taxon>Cerambycinae</taxon>
        <taxon>Callichromatini</taxon>
        <taxon>Aromia</taxon>
    </lineage>
</organism>
<sequence length="141" mass="16005">MANLYPAEEDSQLPGNAIWFQQDDAIPHYKVNVRIMVNIFNMRGTAMGNSLSPFIANIFMSKFETEVKEKFEYFPRVWFRNVTSSRQLDAFESLEINKCNSSVHKDNGPIPISPLFALINKDICYGSVNRDGKFSINSASA</sequence>
<evidence type="ECO:0000313" key="1">
    <source>
        <dbReference type="EMBL" id="KAJ8938995.1"/>
    </source>
</evidence>
<dbReference type="EMBL" id="JAPWTK010000514">
    <property type="protein sequence ID" value="KAJ8938995.1"/>
    <property type="molecule type" value="Genomic_DNA"/>
</dbReference>
<dbReference type="Proteomes" id="UP001162162">
    <property type="component" value="Unassembled WGS sequence"/>
</dbReference>
<comment type="caution">
    <text evidence="1">The sequence shown here is derived from an EMBL/GenBank/DDBJ whole genome shotgun (WGS) entry which is preliminary data.</text>
</comment>
<reference evidence="1" key="1">
    <citation type="journal article" date="2023" name="Insect Mol. Biol.">
        <title>Genome sequencing provides insights into the evolution of gene families encoding plant cell wall-degrading enzymes in longhorned beetles.</title>
        <authorList>
            <person name="Shin N.R."/>
            <person name="Okamura Y."/>
            <person name="Kirsch R."/>
            <person name="Pauchet Y."/>
        </authorList>
    </citation>
    <scope>NUCLEOTIDE SEQUENCE</scope>
    <source>
        <strain evidence="1">AMC_N1</strain>
    </source>
</reference>
<protein>
    <submittedName>
        <fullName evidence="1">Uncharacterized protein</fullName>
    </submittedName>
</protein>
<keyword evidence="2" id="KW-1185">Reference proteome</keyword>